<feature type="domain" description="Cystatin" evidence="6">
    <location>
        <begin position="91"/>
        <end position="176"/>
    </location>
</feature>
<dbReference type="GO" id="GO:0004869">
    <property type="term" value="F:cysteine-type endopeptidase inhibitor activity"/>
    <property type="evidence" value="ECO:0007669"/>
    <property type="project" value="UniProtKB-KW"/>
</dbReference>
<comment type="similarity">
    <text evidence="1">Belongs to the cystatin family. Phytocystatin subfamily.</text>
</comment>
<evidence type="ECO:0007829" key="10">
    <source>
        <dbReference type="ProteomicsDB" id="A0A0P0VTN6"/>
    </source>
</evidence>
<dbReference type="PaxDb" id="39947-A0A0P0VTN6"/>
<evidence type="ECO:0000313" key="8">
    <source>
        <dbReference type="Proteomes" id="UP000059680"/>
    </source>
</evidence>
<dbReference type="Gramene" id="Os03t0172850-00">
    <property type="protein sequence ID" value="Os03t0172850-00"/>
    <property type="gene ID" value="Os03g0172850"/>
</dbReference>
<keyword evidence="2" id="KW-0646">Protease inhibitor</keyword>
<proteinExistence type="evidence at protein level"/>
<dbReference type="Pfam" id="PF16845">
    <property type="entry name" value="SQAPI"/>
    <property type="match status" value="1"/>
</dbReference>
<dbReference type="InterPro" id="IPR000010">
    <property type="entry name" value="Cystatin_dom"/>
</dbReference>
<dbReference type="AlphaFoldDB" id="A0A0P0VTN6"/>
<dbReference type="InterPro" id="IPR046350">
    <property type="entry name" value="Cystatin_sf"/>
</dbReference>
<sequence length="177" mass="18796">MHKSTAPSTSAMASDGGSSLLFFASYKYQGQSRAEQRPKPQAEPVIQWALSTSKIVAMRTSSSLLVAAALVFVVVVAETLPAAEATYRPIGNTSNLVILQVGRFSVLVYDLSHRKSLVFVSVVSGETEAAVGGGTNYRLVILAETTPGGSKAKFQCVVWGVPGSRANTWKLLSFKAI</sequence>
<dbReference type="PANTHER" id="PTHR47116">
    <property type="entry name" value="PHLOEM FILAMENT PROTEIN"/>
    <property type="match status" value="1"/>
</dbReference>
<dbReference type="InterPro" id="IPR027214">
    <property type="entry name" value="Cystatin"/>
</dbReference>
<dbReference type="FunCoup" id="A0A0P0VTN6">
    <property type="interactions" value="9"/>
</dbReference>
<evidence type="ECO:0000256" key="3">
    <source>
        <dbReference type="ARBA" id="ARBA00022704"/>
    </source>
</evidence>
<evidence type="ECO:0000256" key="1">
    <source>
        <dbReference type="ARBA" id="ARBA00007233"/>
    </source>
</evidence>
<evidence type="ECO:0000259" key="6">
    <source>
        <dbReference type="Pfam" id="PF16845"/>
    </source>
</evidence>
<accession>A0A0P0VTN6</accession>
<keyword evidence="4" id="KW-0611">Plant defense</keyword>
<reference evidence="8" key="1">
    <citation type="journal article" date="2005" name="Nature">
        <title>The map-based sequence of the rice genome.</title>
        <authorList>
            <consortium name="International rice genome sequencing project (IRGSP)"/>
            <person name="Matsumoto T."/>
            <person name="Wu J."/>
            <person name="Kanamori H."/>
            <person name="Katayose Y."/>
            <person name="Fujisawa M."/>
            <person name="Namiki N."/>
            <person name="Mizuno H."/>
            <person name="Yamamoto K."/>
            <person name="Antonio B.A."/>
            <person name="Baba T."/>
            <person name="Sakata K."/>
            <person name="Nagamura Y."/>
            <person name="Aoki H."/>
            <person name="Arikawa K."/>
            <person name="Arita K."/>
            <person name="Bito T."/>
            <person name="Chiden Y."/>
            <person name="Fujitsuka N."/>
            <person name="Fukunaka R."/>
            <person name="Hamada M."/>
            <person name="Harada C."/>
            <person name="Hayashi A."/>
            <person name="Hijishita S."/>
            <person name="Honda M."/>
            <person name="Hosokawa S."/>
            <person name="Ichikawa Y."/>
            <person name="Idonuma A."/>
            <person name="Iijima M."/>
            <person name="Ikeda M."/>
            <person name="Ikeno M."/>
            <person name="Ito K."/>
            <person name="Ito S."/>
            <person name="Ito T."/>
            <person name="Ito Y."/>
            <person name="Ito Y."/>
            <person name="Iwabuchi A."/>
            <person name="Kamiya K."/>
            <person name="Karasawa W."/>
            <person name="Kurita K."/>
            <person name="Katagiri S."/>
            <person name="Kikuta A."/>
            <person name="Kobayashi H."/>
            <person name="Kobayashi N."/>
            <person name="Machita K."/>
            <person name="Maehara T."/>
            <person name="Masukawa M."/>
            <person name="Mizubayashi T."/>
            <person name="Mukai Y."/>
            <person name="Nagasaki H."/>
            <person name="Nagata Y."/>
            <person name="Naito S."/>
            <person name="Nakashima M."/>
            <person name="Nakama Y."/>
            <person name="Nakamichi Y."/>
            <person name="Nakamura M."/>
            <person name="Meguro A."/>
            <person name="Negishi M."/>
            <person name="Ohta I."/>
            <person name="Ohta T."/>
            <person name="Okamoto M."/>
            <person name="Ono N."/>
            <person name="Saji S."/>
            <person name="Sakaguchi M."/>
            <person name="Sakai K."/>
            <person name="Shibata M."/>
            <person name="Shimokawa T."/>
            <person name="Song J."/>
            <person name="Takazaki Y."/>
            <person name="Terasawa K."/>
            <person name="Tsugane M."/>
            <person name="Tsuji K."/>
            <person name="Ueda S."/>
            <person name="Waki K."/>
            <person name="Yamagata H."/>
            <person name="Yamamoto M."/>
            <person name="Yamamoto S."/>
            <person name="Yamane H."/>
            <person name="Yoshiki S."/>
            <person name="Yoshihara R."/>
            <person name="Yukawa K."/>
            <person name="Zhong H."/>
            <person name="Yano M."/>
            <person name="Yuan Q."/>
            <person name="Ouyang S."/>
            <person name="Liu J."/>
            <person name="Jones K.M."/>
            <person name="Gansberger K."/>
            <person name="Moffat K."/>
            <person name="Hill J."/>
            <person name="Bera J."/>
            <person name="Fadrosh D."/>
            <person name="Jin S."/>
            <person name="Johri S."/>
            <person name="Kim M."/>
            <person name="Overton L."/>
            <person name="Reardon M."/>
            <person name="Tsitrin T."/>
            <person name="Vuong H."/>
            <person name="Weaver B."/>
            <person name="Ciecko A."/>
            <person name="Tallon L."/>
            <person name="Jackson J."/>
            <person name="Pai G."/>
            <person name="Aken S.V."/>
            <person name="Utterback T."/>
            <person name="Reidmuller S."/>
            <person name="Feldblyum T."/>
            <person name="Hsiao J."/>
            <person name="Zismann V."/>
            <person name="Iobst S."/>
            <person name="de Vazeille A.R."/>
            <person name="Buell C.R."/>
            <person name="Ying K."/>
            <person name="Li Y."/>
            <person name="Lu T."/>
            <person name="Huang Y."/>
            <person name="Zhao Q."/>
            <person name="Feng Q."/>
            <person name="Zhang L."/>
            <person name="Zhu J."/>
            <person name="Weng Q."/>
            <person name="Mu J."/>
            <person name="Lu Y."/>
            <person name="Fan D."/>
            <person name="Liu Y."/>
            <person name="Guan J."/>
            <person name="Zhang Y."/>
            <person name="Yu S."/>
            <person name="Liu X."/>
            <person name="Zhang Y."/>
            <person name="Hong G."/>
            <person name="Han B."/>
            <person name="Choisne N."/>
            <person name="Demange N."/>
            <person name="Orjeda G."/>
            <person name="Samain S."/>
            <person name="Cattolico L."/>
            <person name="Pelletier E."/>
            <person name="Couloux A."/>
            <person name="Segurens B."/>
            <person name="Wincker P."/>
            <person name="D'Hont A."/>
            <person name="Scarpelli C."/>
            <person name="Weissenbach J."/>
            <person name="Salanoubat M."/>
            <person name="Quetier F."/>
            <person name="Yu Y."/>
            <person name="Kim H.R."/>
            <person name="Rambo T."/>
            <person name="Currie J."/>
            <person name="Collura K."/>
            <person name="Luo M."/>
            <person name="Yang T."/>
            <person name="Ammiraju J.S.S."/>
            <person name="Engler F."/>
            <person name="Soderlund C."/>
            <person name="Wing R.A."/>
            <person name="Palmer L.E."/>
            <person name="de la Bastide M."/>
            <person name="Spiegel L."/>
            <person name="Nascimento L."/>
            <person name="Zutavern T."/>
            <person name="O'Shaughnessy A."/>
            <person name="Dike S."/>
            <person name="Dedhia N."/>
            <person name="Preston R."/>
            <person name="Balija V."/>
            <person name="McCombie W.R."/>
            <person name="Chow T."/>
            <person name="Chen H."/>
            <person name="Chung M."/>
            <person name="Chen C."/>
            <person name="Shaw J."/>
            <person name="Wu H."/>
            <person name="Hsiao K."/>
            <person name="Chao Y."/>
            <person name="Chu M."/>
            <person name="Cheng C."/>
            <person name="Hour A."/>
            <person name="Lee P."/>
            <person name="Lin S."/>
            <person name="Lin Y."/>
            <person name="Liou J."/>
            <person name="Liu S."/>
            <person name="Hsing Y."/>
            <person name="Raghuvanshi S."/>
            <person name="Mohanty A."/>
            <person name="Bharti A.K."/>
            <person name="Gaur A."/>
            <person name="Gupta V."/>
            <person name="Kumar D."/>
            <person name="Ravi V."/>
            <person name="Vij S."/>
            <person name="Kapur A."/>
            <person name="Khurana P."/>
            <person name="Khurana P."/>
            <person name="Khurana J.P."/>
            <person name="Tyagi A.K."/>
            <person name="Gaikwad K."/>
            <person name="Singh A."/>
            <person name="Dalal V."/>
            <person name="Srivastava S."/>
            <person name="Dixit A."/>
            <person name="Pal A.K."/>
            <person name="Ghazi I.A."/>
            <person name="Yadav M."/>
            <person name="Pandit A."/>
            <person name="Bhargava A."/>
            <person name="Sureshbabu K."/>
            <person name="Batra K."/>
            <person name="Sharma T.R."/>
            <person name="Mohapatra T."/>
            <person name="Singh N.K."/>
            <person name="Messing J."/>
            <person name="Nelson A.B."/>
            <person name="Fuks G."/>
            <person name="Kavchok S."/>
            <person name="Keizer G."/>
            <person name="Linton E."/>
            <person name="Llaca V."/>
            <person name="Song R."/>
            <person name="Tanyolac B."/>
            <person name="Young S."/>
            <person name="Ho-Il K."/>
            <person name="Hahn J.H."/>
            <person name="Sangsakoo G."/>
            <person name="Vanavichit A."/>
            <person name="de Mattos Luiz.A.T."/>
            <person name="Zimmer P.D."/>
            <person name="Malone G."/>
            <person name="Dellagostin O."/>
            <person name="de Oliveira A.C."/>
            <person name="Bevan M."/>
            <person name="Bancroft I."/>
            <person name="Minx P."/>
            <person name="Cordum H."/>
            <person name="Wilson R."/>
            <person name="Cheng Z."/>
            <person name="Jin W."/>
            <person name="Jiang J."/>
            <person name="Leong S.A."/>
            <person name="Iwama H."/>
            <person name="Gojobori T."/>
            <person name="Itoh T."/>
            <person name="Niimura Y."/>
            <person name="Fujii Y."/>
            <person name="Habara T."/>
            <person name="Sakai H."/>
            <person name="Sato Y."/>
            <person name="Wilson G."/>
            <person name="Kumar K."/>
            <person name="McCouch S."/>
            <person name="Juretic N."/>
            <person name="Hoen D."/>
            <person name="Wright S."/>
            <person name="Bruskiewich R."/>
            <person name="Bureau T."/>
            <person name="Miyao A."/>
            <person name="Hirochika H."/>
            <person name="Nishikawa T."/>
            <person name="Kadowaki K."/>
            <person name="Sugiura M."/>
            <person name="Burr B."/>
            <person name="Sasaki T."/>
        </authorList>
    </citation>
    <scope>NUCLEOTIDE SEQUENCE [LARGE SCALE GENOMIC DNA]</scope>
    <source>
        <strain evidence="8">cv. Nipponbare</strain>
    </source>
</reference>
<keyword evidence="3" id="KW-0789">Thiol protease inhibitor</keyword>
<keyword evidence="5" id="KW-1133">Transmembrane helix</keyword>
<gene>
    <name evidence="7" type="ordered locus">Os03g0172850</name>
    <name evidence="7" type="ORF">OSNPB_030172850</name>
</gene>
<dbReference type="STRING" id="39947.A0A0P0VTN6"/>
<feature type="transmembrane region" description="Helical" evidence="5">
    <location>
        <begin position="64"/>
        <end position="83"/>
    </location>
</feature>
<reference evidence="7 8" key="2">
    <citation type="journal article" date="2013" name="Plant Cell Physiol.">
        <title>Rice Annotation Project Database (RAP-DB): an integrative and interactive database for rice genomics.</title>
        <authorList>
            <person name="Sakai H."/>
            <person name="Lee S.S."/>
            <person name="Tanaka T."/>
            <person name="Numa H."/>
            <person name="Kim J."/>
            <person name="Kawahara Y."/>
            <person name="Wakimoto H."/>
            <person name="Yang C.C."/>
            <person name="Iwamoto M."/>
            <person name="Abe T."/>
            <person name="Yamada Y."/>
            <person name="Muto A."/>
            <person name="Inokuchi H."/>
            <person name="Ikemura T."/>
            <person name="Matsumoto T."/>
            <person name="Sasaki T."/>
            <person name="Itoh T."/>
        </authorList>
    </citation>
    <scope>NUCLEOTIDE SEQUENCE [LARGE SCALE GENOMIC DNA]</scope>
    <source>
        <strain evidence="8">cv. Nipponbare</strain>
    </source>
</reference>
<protein>
    <submittedName>
        <fullName evidence="7">Os03g0172850 protein</fullName>
    </submittedName>
</protein>
<keyword evidence="5" id="KW-0812">Transmembrane</keyword>
<dbReference type="Gene3D" id="3.10.450.10">
    <property type="match status" value="1"/>
</dbReference>
<dbReference type="Proteomes" id="UP000059680">
    <property type="component" value="Chromosome 3"/>
</dbReference>
<evidence type="ECO:0000256" key="5">
    <source>
        <dbReference type="SAM" id="Phobius"/>
    </source>
</evidence>
<dbReference type="GO" id="GO:0006952">
    <property type="term" value="P:defense response"/>
    <property type="evidence" value="ECO:0007669"/>
    <property type="project" value="UniProtKB-KW"/>
</dbReference>
<keyword evidence="5" id="KW-0472">Membrane</keyword>
<keyword evidence="8" id="KW-1185">Reference proteome</keyword>
<evidence type="ECO:0000256" key="2">
    <source>
        <dbReference type="ARBA" id="ARBA00022690"/>
    </source>
</evidence>
<dbReference type="EMBL" id="AP014959">
    <property type="protein sequence ID" value="BAS82548.1"/>
    <property type="molecule type" value="Genomic_DNA"/>
</dbReference>
<name>A0A0P0VTN6_ORYSJ</name>
<dbReference type="SUPFAM" id="SSF54403">
    <property type="entry name" value="Cystatin/monellin"/>
    <property type="match status" value="1"/>
</dbReference>
<organism evidence="7 8">
    <name type="scientific">Oryza sativa subsp. japonica</name>
    <name type="common">Rice</name>
    <dbReference type="NCBI Taxonomy" id="39947"/>
    <lineage>
        <taxon>Eukaryota</taxon>
        <taxon>Viridiplantae</taxon>
        <taxon>Streptophyta</taxon>
        <taxon>Embryophyta</taxon>
        <taxon>Tracheophyta</taxon>
        <taxon>Spermatophyta</taxon>
        <taxon>Magnoliopsida</taxon>
        <taxon>Liliopsida</taxon>
        <taxon>Poales</taxon>
        <taxon>Poaceae</taxon>
        <taxon>BOP clade</taxon>
        <taxon>Oryzoideae</taxon>
        <taxon>Oryzeae</taxon>
        <taxon>Oryzinae</taxon>
        <taxon>Oryza</taxon>
        <taxon>Oryza sativa</taxon>
    </lineage>
</organism>
<dbReference type="SMR" id="A0A0P0VTN6"/>
<evidence type="ECO:0000313" key="7">
    <source>
        <dbReference type="EMBL" id="BAS82548.1"/>
    </source>
</evidence>
<evidence type="ECO:0007829" key="9">
    <source>
        <dbReference type="PeptideAtlas" id="A0A0P0VTN6"/>
    </source>
</evidence>
<evidence type="ECO:0000256" key="4">
    <source>
        <dbReference type="ARBA" id="ARBA00022821"/>
    </source>
</evidence>
<dbReference type="eggNOG" id="ENOG502R435">
    <property type="taxonomic scope" value="Eukaryota"/>
</dbReference>
<dbReference type="OMA" id="ATTWELR"/>
<dbReference type="InParanoid" id="A0A0P0VTN6"/>
<keyword evidence="9 10" id="KW-1267">Proteomics identification</keyword>
<reference evidence="7 8" key="3">
    <citation type="journal article" date="2013" name="Rice">
        <title>Improvement of the Oryza sativa Nipponbare reference genome using next generation sequence and optical map data.</title>
        <authorList>
            <person name="Kawahara Y."/>
            <person name="de la Bastide M."/>
            <person name="Hamilton J.P."/>
            <person name="Kanamori H."/>
            <person name="McCombie W.R."/>
            <person name="Ouyang S."/>
            <person name="Schwartz D.C."/>
            <person name="Tanaka T."/>
            <person name="Wu J."/>
            <person name="Zhou S."/>
            <person name="Childs K.L."/>
            <person name="Davidson R.M."/>
            <person name="Lin H."/>
            <person name="Quesada-Ocampo L."/>
            <person name="Vaillancourt B."/>
            <person name="Sakai H."/>
            <person name="Lee S.S."/>
            <person name="Kim J."/>
            <person name="Numa H."/>
            <person name="Itoh T."/>
            <person name="Buell C.R."/>
            <person name="Matsumoto T."/>
        </authorList>
    </citation>
    <scope>NUCLEOTIDE SEQUENCE [LARGE SCALE GENOMIC DNA]</scope>
    <source>
        <strain evidence="8">cv. Nipponbare</strain>
    </source>
</reference>